<keyword evidence="3" id="KW-1185">Reference proteome</keyword>
<dbReference type="Proteomes" id="UP000028302">
    <property type="component" value="Unassembled WGS sequence"/>
</dbReference>
<dbReference type="OrthoDB" id="7063212at2"/>
<evidence type="ECO:0000313" key="3">
    <source>
        <dbReference type="Proteomes" id="UP000028302"/>
    </source>
</evidence>
<dbReference type="AlphaFoldDB" id="A0A084IGB5"/>
<accession>A0A084IGB5</accession>
<dbReference type="RefSeq" id="WP_037341602.1">
    <property type="nucleotide sequence ID" value="NZ_APNK01000056.1"/>
</dbReference>
<organism evidence="2 3">
    <name type="scientific">Salinisphaera hydrothermalis (strain C41B8)</name>
    <dbReference type="NCBI Taxonomy" id="1304275"/>
    <lineage>
        <taxon>Bacteria</taxon>
        <taxon>Pseudomonadati</taxon>
        <taxon>Pseudomonadota</taxon>
        <taxon>Gammaproteobacteria</taxon>
        <taxon>Salinisphaerales</taxon>
        <taxon>Salinisphaeraceae</taxon>
        <taxon>Salinisphaera</taxon>
    </lineage>
</organism>
<dbReference type="EMBL" id="APNK01000056">
    <property type="protein sequence ID" value="KEZ75749.1"/>
    <property type="molecule type" value="Genomic_DNA"/>
</dbReference>
<comment type="caution">
    <text evidence="2">The sequence shown here is derived from an EMBL/GenBank/DDBJ whole genome shotgun (WGS) entry which is preliminary data.</text>
</comment>
<evidence type="ECO:0000313" key="2">
    <source>
        <dbReference type="EMBL" id="KEZ75749.1"/>
    </source>
</evidence>
<evidence type="ECO:0000256" key="1">
    <source>
        <dbReference type="SAM" id="MobiDB-lite"/>
    </source>
</evidence>
<protein>
    <submittedName>
        <fullName evidence="2">Uncharacterized protein</fullName>
    </submittedName>
</protein>
<feature type="region of interest" description="Disordered" evidence="1">
    <location>
        <begin position="1"/>
        <end position="20"/>
    </location>
</feature>
<proteinExistence type="predicted"/>
<name>A0A084IGB5_SALHC</name>
<sequence>MQVQDAISADQARQNMRAVTQSPDEAIASISEAIREASTRHRGHTTIFLARDHIEIEDMNRIVAYFRKRGFTVEDRCQNRDTFALKISWYPAQRRGA</sequence>
<reference evidence="2 3" key="1">
    <citation type="submission" date="2013-03" db="EMBL/GenBank/DDBJ databases">
        <title>Salinisphaera hydrothermalis C41B8 Genome Sequencing.</title>
        <authorList>
            <person name="Li C."/>
            <person name="Lai Q."/>
            <person name="Shao Z."/>
        </authorList>
    </citation>
    <scope>NUCLEOTIDE SEQUENCE [LARGE SCALE GENOMIC DNA]</scope>
    <source>
        <strain evidence="2 3">C41B8</strain>
    </source>
</reference>
<gene>
    <name evidence="2" type="ORF">C41B8_18392</name>
</gene>